<proteinExistence type="predicted"/>
<reference evidence="3" key="2">
    <citation type="submission" date="2024-06" db="EMBL/GenBank/DDBJ databases">
        <authorList>
            <person name="Petrova K.O."/>
            <person name="Toshchakov S.V."/>
            <person name="Boltjanskaja Y.V."/>
            <person name="Kevbrin V."/>
        </authorList>
    </citation>
    <scope>NUCLEOTIDE SEQUENCE</scope>
    <source>
        <strain evidence="3">Z-910T</strain>
    </source>
</reference>
<dbReference type="AlphaFoldDB" id="A0AAU7VL62"/>
<feature type="chain" id="PRO_5043571576" evidence="2">
    <location>
        <begin position="23"/>
        <end position="561"/>
    </location>
</feature>
<feature type="transmembrane region" description="Helical" evidence="1">
    <location>
        <begin position="467"/>
        <end position="488"/>
    </location>
</feature>
<keyword evidence="1" id="KW-1133">Transmembrane helix</keyword>
<sequence length="561" mass="64992">MLKKTILISTLMVLFLSQPTNAEQTTHRFDWSVEEVINSVYGHQLPANVDWDYKEKVLYNHWWEKNEDDTYNYIISRGQIDGNEDKFELFSDQEDTFIIDLMRHQGKKYILWANEKEDYILPTLSVYQGNNKISEIELDEKIDNDFNSIRDMAIGAEEDFLYLAYRGRQRAVGDVEVIEKRKTDGELIFHYTVELPPNQGVIPNMEIYPDGEGGAFILYKREHLIELLRVNDSSMQFEQLDTAAHRMGFYGTNTDYVVNDIAPQVVQDSDKNLHIVYTYCTYDGFGDDIIDVKYIKYSYSQGIEKKKVLSNEKGISRFPTITMSDDNNLVVSWTDDRFENYEAVYIKMNKDGDILTSTPRRITWEREYSKLPKVFYVDGYAHAFWYRQCPDSSFVIHNTMYKNDKDPAPYSKWMAVGVNPYGRGGTVSQFGFFMLISSFRGLVFLFTNSIYILLIMLSMAIFNKVGLLYYLTQQPYAFFILIILGLMILMPPMEVTSTTMSVSDGMEMRAGISMALLTALFLHKIKRPPSTSLNIFIGIVIWMFVTAIILHYPGVATEYAI</sequence>
<evidence type="ECO:0000313" key="3">
    <source>
        <dbReference type="EMBL" id="XBX74760.1"/>
    </source>
</evidence>
<feature type="transmembrane region" description="Helical" evidence="1">
    <location>
        <begin position="508"/>
        <end position="525"/>
    </location>
</feature>
<reference evidence="3" key="1">
    <citation type="journal article" date="2013" name="Extremophiles">
        <title>Proteinivorax tanatarense gen. nov., sp. nov., an anaerobic, haloalkaliphilic, proteolytic bacterium isolated from a decaying algal bloom, and proposal of Proteinivoraceae fam. nov.</title>
        <authorList>
            <person name="Kevbrin V."/>
            <person name="Boltyanskaya Y."/>
            <person name="Zhilina T."/>
            <person name="Kolganova T."/>
            <person name="Lavrentjeva E."/>
            <person name="Kuznetsov B."/>
        </authorList>
    </citation>
    <scope>NUCLEOTIDE SEQUENCE</scope>
    <source>
        <strain evidence="3">Z-910T</strain>
    </source>
</reference>
<evidence type="ECO:0000256" key="2">
    <source>
        <dbReference type="SAM" id="SignalP"/>
    </source>
</evidence>
<keyword evidence="1" id="KW-0472">Membrane</keyword>
<feature type="signal peptide" evidence="2">
    <location>
        <begin position="1"/>
        <end position="22"/>
    </location>
</feature>
<keyword evidence="1" id="KW-0812">Transmembrane</keyword>
<dbReference type="EMBL" id="CP158367">
    <property type="protein sequence ID" value="XBX74760.1"/>
    <property type="molecule type" value="Genomic_DNA"/>
</dbReference>
<organism evidence="3">
    <name type="scientific">Proteinivorax tanatarense</name>
    <dbReference type="NCBI Taxonomy" id="1260629"/>
    <lineage>
        <taxon>Bacteria</taxon>
        <taxon>Bacillati</taxon>
        <taxon>Bacillota</taxon>
        <taxon>Clostridia</taxon>
        <taxon>Eubacteriales</taxon>
        <taxon>Proteinivoracaceae</taxon>
        <taxon>Proteinivorax</taxon>
    </lineage>
</organism>
<accession>A0AAU7VL62</accession>
<feature type="transmembrane region" description="Helical" evidence="1">
    <location>
        <begin position="532"/>
        <end position="552"/>
    </location>
</feature>
<keyword evidence="2" id="KW-0732">Signal</keyword>
<evidence type="ECO:0000256" key="1">
    <source>
        <dbReference type="SAM" id="Phobius"/>
    </source>
</evidence>
<feature type="transmembrane region" description="Helical" evidence="1">
    <location>
        <begin position="430"/>
        <end position="455"/>
    </location>
</feature>
<dbReference type="RefSeq" id="WP_350343509.1">
    <property type="nucleotide sequence ID" value="NZ_CP158367.1"/>
</dbReference>
<protein>
    <submittedName>
        <fullName evidence="3">Uncharacterized protein</fullName>
    </submittedName>
</protein>
<gene>
    <name evidence="3" type="ORF">PRVXT_002818</name>
</gene>
<name>A0AAU7VL62_9FIRM</name>